<dbReference type="InterPro" id="IPR049256">
    <property type="entry name" value="Get5_C"/>
</dbReference>
<evidence type="ECO:0000313" key="2">
    <source>
        <dbReference type="EMBL" id="EON69609.1"/>
    </source>
</evidence>
<dbReference type="PROSITE" id="PS50053">
    <property type="entry name" value="UBIQUITIN_2"/>
    <property type="match status" value="1"/>
</dbReference>
<organism evidence="2 3">
    <name type="scientific">Coniosporium apollinis (strain CBS 100218)</name>
    <name type="common">Rock-inhabiting black yeast</name>
    <dbReference type="NCBI Taxonomy" id="1168221"/>
    <lineage>
        <taxon>Eukaryota</taxon>
        <taxon>Fungi</taxon>
        <taxon>Dikarya</taxon>
        <taxon>Ascomycota</taxon>
        <taxon>Pezizomycotina</taxon>
        <taxon>Dothideomycetes</taxon>
        <taxon>Dothideomycetes incertae sedis</taxon>
        <taxon>Coniosporium</taxon>
    </lineage>
</organism>
<dbReference type="Pfam" id="PF17183">
    <property type="entry name" value="Get5_C"/>
    <property type="match status" value="1"/>
</dbReference>
<evidence type="ECO:0000313" key="3">
    <source>
        <dbReference type="Proteomes" id="UP000016924"/>
    </source>
</evidence>
<dbReference type="STRING" id="1168221.R7Z6J1"/>
<dbReference type="Proteomes" id="UP000016924">
    <property type="component" value="Unassembled WGS sequence"/>
</dbReference>
<protein>
    <recommendedName>
        <fullName evidence="1">Ubiquitin-like domain-containing protein</fullName>
    </recommendedName>
</protein>
<dbReference type="Gene3D" id="1.10.286.70">
    <property type="entry name" value="Get5 dimerization domain"/>
    <property type="match status" value="1"/>
</dbReference>
<dbReference type="GeneID" id="19906180"/>
<dbReference type="InterPro" id="IPR024737">
    <property type="entry name" value="Get5_N"/>
</dbReference>
<dbReference type="AlphaFoldDB" id="R7Z6J1"/>
<sequence>MFSYQNQAALAGRLLPKKDAMSEATFAKQFLTALDSRPIKLSSDHVADPKTYPATGAYILPKMPTTKRKRTSPTSASSTSTPTLTITLHNLRNASQSLTLPDQNPATTSALDLKTAFAAQHGVSADKLKLLFAKKPCADTKTVAEILGTGLEEGTKGVEFAVMVMPGAGTGAASAPSPAVSVPAAAPAPVSEEPVVASPPLEAPAPEVEMTDAGEPAGSGTSGVERSGADVLQTEDFWSDLKDFLVQRLRDEGEAVRLAGLFKGAWESSNGRP</sequence>
<keyword evidence="3" id="KW-1185">Reference proteome</keyword>
<dbReference type="OMA" id="YILPRMP"/>
<feature type="domain" description="Ubiquitin-like" evidence="1">
    <location>
        <begin position="84"/>
        <end position="145"/>
    </location>
</feature>
<dbReference type="RefSeq" id="XP_007784926.1">
    <property type="nucleotide sequence ID" value="XM_007786736.1"/>
</dbReference>
<dbReference type="EMBL" id="JH767619">
    <property type="protein sequence ID" value="EON69609.1"/>
    <property type="molecule type" value="Genomic_DNA"/>
</dbReference>
<dbReference type="Pfam" id="PF12754">
    <property type="entry name" value="Get5_N"/>
    <property type="match status" value="1"/>
</dbReference>
<dbReference type="InterPro" id="IPR000626">
    <property type="entry name" value="Ubiquitin-like_dom"/>
</dbReference>
<dbReference type="eggNOG" id="ENOG502S36W">
    <property type="taxonomic scope" value="Eukaryota"/>
</dbReference>
<gene>
    <name evidence="2" type="ORF">W97_08869</name>
</gene>
<name>R7Z6J1_CONA1</name>
<dbReference type="SUPFAM" id="SSF54236">
    <property type="entry name" value="Ubiquitin-like"/>
    <property type="match status" value="1"/>
</dbReference>
<accession>R7Z6J1</accession>
<dbReference type="HOGENOM" id="CLU_075131_0_0_1"/>
<dbReference type="InterPro" id="IPR029071">
    <property type="entry name" value="Ubiquitin-like_domsf"/>
</dbReference>
<dbReference type="OrthoDB" id="5366541at2759"/>
<proteinExistence type="predicted"/>
<reference evidence="3" key="1">
    <citation type="submission" date="2012-06" db="EMBL/GenBank/DDBJ databases">
        <title>The genome sequence of Coniosporium apollinis CBS 100218.</title>
        <authorList>
            <consortium name="The Broad Institute Genome Sequencing Platform"/>
            <person name="Cuomo C."/>
            <person name="Gorbushina A."/>
            <person name="Noack S."/>
            <person name="Walker B."/>
            <person name="Young S.K."/>
            <person name="Zeng Q."/>
            <person name="Gargeya S."/>
            <person name="Fitzgerald M."/>
            <person name="Haas B."/>
            <person name="Abouelleil A."/>
            <person name="Alvarado L."/>
            <person name="Arachchi H.M."/>
            <person name="Berlin A.M."/>
            <person name="Chapman S.B."/>
            <person name="Goldberg J."/>
            <person name="Griggs A."/>
            <person name="Gujja S."/>
            <person name="Hansen M."/>
            <person name="Howarth C."/>
            <person name="Imamovic A."/>
            <person name="Larimer J."/>
            <person name="McCowan C."/>
            <person name="Montmayeur A."/>
            <person name="Murphy C."/>
            <person name="Neiman D."/>
            <person name="Pearson M."/>
            <person name="Priest M."/>
            <person name="Roberts A."/>
            <person name="Saif S."/>
            <person name="Shea T."/>
            <person name="Sisk P."/>
            <person name="Sykes S."/>
            <person name="Wortman J."/>
            <person name="Nusbaum C."/>
            <person name="Birren B."/>
        </authorList>
    </citation>
    <scope>NUCLEOTIDE SEQUENCE [LARGE SCALE GENOMIC DNA]</scope>
    <source>
        <strain evidence="3">CBS 100218</strain>
    </source>
</reference>
<evidence type="ECO:0000259" key="1">
    <source>
        <dbReference type="PROSITE" id="PS50053"/>
    </source>
</evidence>